<dbReference type="Pfam" id="PF13895">
    <property type="entry name" value="Ig_2"/>
    <property type="match status" value="1"/>
</dbReference>
<feature type="domain" description="Ig-like" evidence="4">
    <location>
        <begin position="235"/>
        <end position="319"/>
    </location>
</feature>
<feature type="region of interest" description="Disordered" evidence="1">
    <location>
        <begin position="327"/>
        <end position="358"/>
    </location>
</feature>
<dbReference type="OrthoDB" id="10028801at2759"/>
<accession>A0A8B8A0J0</accession>
<dbReference type="InterPro" id="IPR013098">
    <property type="entry name" value="Ig_I-set"/>
</dbReference>
<dbReference type="SMART" id="SM00408">
    <property type="entry name" value="IGc2"/>
    <property type="match status" value="3"/>
</dbReference>
<gene>
    <name evidence="6" type="primary">LOC110990032</name>
</gene>
<dbReference type="InterPro" id="IPR007110">
    <property type="entry name" value="Ig-like_dom"/>
</dbReference>
<keyword evidence="2" id="KW-0812">Transmembrane</keyword>
<evidence type="ECO:0000256" key="1">
    <source>
        <dbReference type="SAM" id="MobiDB-lite"/>
    </source>
</evidence>
<feature type="chain" id="PRO_5034169760" evidence="3">
    <location>
        <begin position="27"/>
        <end position="477"/>
    </location>
</feature>
<dbReference type="SUPFAM" id="SSF48726">
    <property type="entry name" value="Immunoglobulin"/>
    <property type="match status" value="2"/>
</dbReference>
<protein>
    <submittedName>
        <fullName evidence="6">Roundabout homolog 3-like</fullName>
    </submittedName>
</protein>
<feature type="domain" description="Ig-like" evidence="4">
    <location>
        <begin position="135"/>
        <end position="221"/>
    </location>
</feature>
<keyword evidence="3" id="KW-0732">Signal</keyword>
<reference evidence="6" key="1">
    <citation type="submission" date="2025-08" db="UniProtKB">
        <authorList>
            <consortium name="RefSeq"/>
        </authorList>
    </citation>
    <scope>IDENTIFICATION</scope>
</reference>
<evidence type="ECO:0000259" key="4">
    <source>
        <dbReference type="PROSITE" id="PS50835"/>
    </source>
</evidence>
<evidence type="ECO:0000313" key="5">
    <source>
        <dbReference type="Proteomes" id="UP000694845"/>
    </source>
</evidence>
<dbReference type="GeneID" id="110990032"/>
<keyword evidence="5" id="KW-1185">Reference proteome</keyword>
<dbReference type="KEGG" id="aplc:110990032"/>
<dbReference type="PROSITE" id="PS50835">
    <property type="entry name" value="IG_LIKE"/>
    <property type="match status" value="3"/>
</dbReference>
<feature type="signal peptide" evidence="3">
    <location>
        <begin position="1"/>
        <end position="26"/>
    </location>
</feature>
<dbReference type="SMART" id="SM00409">
    <property type="entry name" value="IG"/>
    <property type="match status" value="3"/>
</dbReference>
<dbReference type="OMA" id="PWHRNVA"/>
<proteinExistence type="predicted"/>
<organism evidence="5 6">
    <name type="scientific">Acanthaster planci</name>
    <name type="common">Crown-of-thorns starfish</name>
    <dbReference type="NCBI Taxonomy" id="133434"/>
    <lineage>
        <taxon>Eukaryota</taxon>
        <taxon>Metazoa</taxon>
        <taxon>Echinodermata</taxon>
        <taxon>Eleutherozoa</taxon>
        <taxon>Asterozoa</taxon>
        <taxon>Asteroidea</taxon>
        <taxon>Valvatacea</taxon>
        <taxon>Valvatida</taxon>
        <taxon>Acanthasteridae</taxon>
        <taxon>Acanthaster</taxon>
    </lineage>
</organism>
<evidence type="ECO:0000313" key="6">
    <source>
        <dbReference type="RefSeq" id="XP_022110500.1"/>
    </source>
</evidence>
<feature type="domain" description="Ig-like" evidence="4">
    <location>
        <begin position="45"/>
        <end position="121"/>
    </location>
</feature>
<feature type="transmembrane region" description="Helical" evidence="2">
    <location>
        <begin position="367"/>
        <end position="388"/>
    </location>
</feature>
<dbReference type="InterPro" id="IPR003599">
    <property type="entry name" value="Ig_sub"/>
</dbReference>
<sequence length="477" mass="53515">MEWHKIWSKSLQTSLQLLALTALALCDLSFKVEPMMTTELEHANVTMYCILNDLQPDHEVRWYCEGVQISAGANIILLDARLRIEEDADRGEYNLMINHVTLADDRMYKCAVYTRNTNDLNLESAEARLVVHHVPPSQYPSCFPLTQDSFQEGEQITITCQSKRGNPPVTLMWTRQGAPLPTHTEDTQDFRNIDYTFTVGPENHGDIFQCKLTTSATNTVHRSCSLGPLDVTFSPVRVEIDAPQNIVVDQEIELICDSKANPPPSYTWTFSEKIDQSRISYSDNNKRIIFRAALLDDGLIIGCNATNDLGRSTGAITLDVRPAITNPIYGTTPSKEEPPNGDDSGGAPSKPQTDPTSSNNIILKPEVLAIIASTLTLILLVLIVLIVVTCRCRSQSPKTVTQMPQMIYGQYGPSSIQGWEQGSIYFEPRDHISVRDMPTWQRPAPWHRNVAVQVPWVEEPPYEEIGQNWDEGMTLEI</sequence>
<dbReference type="InterPro" id="IPR003598">
    <property type="entry name" value="Ig_sub2"/>
</dbReference>
<name>A0A8B8A0J0_ACAPL</name>
<dbReference type="InterPro" id="IPR036179">
    <property type="entry name" value="Ig-like_dom_sf"/>
</dbReference>
<dbReference type="Proteomes" id="UP000694845">
    <property type="component" value="Unplaced"/>
</dbReference>
<dbReference type="PANTHER" id="PTHR45889">
    <property type="entry name" value="IG-LIKE DOMAIN-CONTAINING PROTEIN"/>
    <property type="match status" value="1"/>
</dbReference>
<dbReference type="AlphaFoldDB" id="A0A8B8A0J0"/>
<dbReference type="RefSeq" id="XP_022110500.1">
    <property type="nucleotide sequence ID" value="XM_022254808.1"/>
</dbReference>
<dbReference type="Pfam" id="PF07679">
    <property type="entry name" value="I-set"/>
    <property type="match status" value="1"/>
</dbReference>
<dbReference type="InterPro" id="IPR013783">
    <property type="entry name" value="Ig-like_fold"/>
</dbReference>
<dbReference type="Gene3D" id="2.60.40.10">
    <property type="entry name" value="Immunoglobulins"/>
    <property type="match status" value="3"/>
</dbReference>
<evidence type="ECO:0000256" key="3">
    <source>
        <dbReference type="SAM" id="SignalP"/>
    </source>
</evidence>
<keyword evidence="2" id="KW-0472">Membrane</keyword>
<keyword evidence="2" id="KW-1133">Transmembrane helix</keyword>
<dbReference type="PANTHER" id="PTHR45889:SF8">
    <property type="entry name" value="IG-LIKE DOMAIN-CONTAINING PROTEIN"/>
    <property type="match status" value="1"/>
</dbReference>
<evidence type="ECO:0000256" key="2">
    <source>
        <dbReference type="SAM" id="Phobius"/>
    </source>
</evidence>